<name>A0A1I4S9Y3_9HYPH</name>
<accession>A0A1I4S9Y3</accession>
<dbReference type="STRING" id="582667.SAMN05192568_10419"/>
<dbReference type="Pfam" id="PF01590">
    <property type="entry name" value="GAF"/>
    <property type="match status" value="2"/>
</dbReference>
<feature type="domain" description="GAF" evidence="9">
    <location>
        <begin position="495"/>
        <end position="644"/>
    </location>
</feature>
<keyword evidence="8" id="KW-0067">ATP-binding</keyword>
<dbReference type="InterPro" id="IPR029016">
    <property type="entry name" value="GAF-like_dom_sf"/>
</dbReference>
<dbReference type="SUPFAM" id="SSF55785">
    <property type="entry name" value="PYP-like sensor domain (PAS domain)"/>
    <property type="match status" value="1"/>
</dbReference>
<dbReference type="AlphaFoldDB" id="A0A1I4S9Y3"/>
<organism evidence="11 12">
    <name type="scientific">Methylobacterium pseudosasicola</name>
    <dbReference type="NCBI Taxonomy" id="582667"/>
    <lineage>
        <taxon>Bacteria</taxon>
        <taxon>Pseudomonadati</taxon>
        <taxon>Pseudomonadota</taxon>
        <taxon>Alphaproteobacteria</taxon>
        <taxon>Hyphomicrobiales</taxon>
        <taxon>Methylobacteriaceae</taxon>
        <taxon>Methylobacterium</taxon>
    </lineage>
</organism>
<evidence type="ECO:0000256" key="1">
    <source>
        <dbReference type="ARBA" id="ARBA00000085"/>
    </source>
</evidence>
<feature type="domain" description="GAF" evidence="9">
    <location>
        <begin position="37"/>
        <end position="182"/>
    </location>
</feature>
<sequence>MQKRGETALMEPHSIPPIAVDDERLQALDDYAILDTPAEPGFDGIVQLACQLCDVPVALVSLIAEDRQWFKARVGFPRCETDLNSSVCAHALAQPDELLIIPDLTVDTRTQANPLVTGEPHIRFYAGAPLRTSAGMVLGSLCVIDKVPRPGGLTQAQQSGLKLLAEQVLSQLELRRAVAQRDTLRATEAQTYRAREALRETQMAIVAAEGELQPILRAIVVGAMRAIPAADGGVFELLDGDALTYHAVQGTVEGYQGLRVPLAGSTAGHCATTRQPYLMIDASRDPHVKHELVACLQLGSAVLAPVLQGNHVLGVVKLQSRQPFAFDQIDLEQLTLFAGAATAGLTEAEARADARAKDVYWRGLFDRLSEGFQIGEVVRDPGGRITDWRYVEVNPAWGELLGIDPSTVVGRTVREVIPGVEDEWIVEFGKVVNSGQPIAFTRQVGALRRWYEGRAFKLDGDRFGVIFLEVTARVEADARRVALLTLGDRLRDLTTTGEMTQAAAEIVGLALGATRAGFGRIAGDVEAIEVEPDWTAPGIPSIAGLHQFDNYGDIRAHLQRGEALVIEDVTTDPRTRDNPGPMQSIDVGSLVNMPVRERGRTVAVFIVHDVQARIWTAEELAFLRNVADRVEVGVARVRAEELQGVLNKELAHRLKNTLSIVQSIATQTLRGVSERELVGAFERRVLALSRAHDVLMQKSWTAAKLKAVMESVLSLQADLDRFAFDGPDLDISPQAALSLSLLLHELATNALKYGSLSTATGLVRVAWRTEHGNAPSLVLDWTESGGPAALAPAGRGGFGSKLIKMGLVGTRAANLHYDLTGLRAEFRAPLTDIQIHLH</sequence>
<protein>
    <recommendedName>
        <fullName evidence="3">Blue-light-activated histidine kinase</fullName>
        <ecNumber evidence="2">2.7.13.3</ecNumber>
    </recommendedName>
</protein>
<keyword evidence="6" id="KW-0547">Nucleotide-binding</keyword>
<comment type="catalytic activity">
    <reaction evidence="1">
        <text>ATP + protein L-histidine = ADP + protein N-phospho-L-histidine.</text>
        <dbReference type="EC" id="2.7.13.3"/>
    </reaction>
</comment>
<dbReference type="InterPro" id="IPR003018">
    <property type="entry name" value="GAF"/>
</dbReference>
<dbReference type="InterPro" id="IPR036890">
    <property type="entry name" value="HATPase_C_sf"/>
</dbReference>
<dbReference type="SMART" id="SM00911">
    <property type="entry name" value="HWE_HK"/>
    <property type="match status" value="1"/>
</dbReference>
<gene>
    <name evidence="11" type="ORF">SAMN05192568_10419</name>
</gene>
<dbReference type="Proteomes" id="UP000199048">
    <property type="component" value="Unassembled WGS sequence"/>
</dbReference>
<feature type="domain" description="Signal transduction histidine kinase HWE region" evidence="10">
    <location>
        <begin position="649"/>
        <end position="728"/>
    </location>
</feature>
<dbReference type="Gene3D" id="3.30.565.10">
    <property type="entry name" value="Histidine kinase-like ATPase, C-terminal domain"/>
    <property type="match status" value="1"/>
</dbReference>
<evidence type="ECO:0000256" key="3">
    <source>
        <dbReference type="ARBA" id="ARBA00021740"/>
    </source>
</evidence>
<dbReference type="EMBL" id="FOTK01000041">
    <property type="protein sequence ID" value="SFM61292.1"/>
    <property type="molecule type" value="Genomic_DNA"/>
</dbReference>
<proteinExistence type="predicted"/>
<dbReference type="InterPro" id="IPR013656">
    <property type="entry name" value="PAS_4"/>
</dbReference>
<evidence type="ECO:0000256" key="6">
    <source>
        <dbReference type="ARBA" id="ARBA00022741"/>
    </source>
</evidence>
<dbReference type="GO" id="GO:0004673">
    <property type="term" value="F:protein histidine kinase activity"/>
    <property type="evidence" value="ECO:0007669"/>
    <property type="project" value="UniProtKB-EC"/>
</dbReference>
<dbReference type="Pfam" id="PF08448">
    <property type="entry name" value="PAS_4"/>
    <property type="match status" value="1"/>
</dbReference>
<evidence type="ECO:0000256" key="5">
    <source>
        <dbReference type="ARBA" id="ARBA00022679"/>
    </source>
</evidence>
<dbReference type="InterPro" id="IPR035965">
    <property type="entry name" value="PAS-like_dom_sf"/>
</dbReference>
<keyword evidence="12" id="KW-1185">Reference proteome</keyword>
<dbReference type="Gene3D" id="3.30.450.40">
    <property type="match status" value="3"/>
</dbReference>
<reference evidence="12" key="1">
    <citation type="submission" date="2016-10" db="EMBL/GenBank/DDBJ databases">
        <authorList>
            <person name="Varghese N."/>
            <person name="Submissions S."/>
        </authorList>
    </citation>
    <scope>NUCLEOTIDE SEQUENCE [LARGE SCALE GENOMIC DNA]</scope>
    <source>
        <strain evidence="12">BL36</strain>
    </source>
</reference>
<dbReference type="SMART" id="SM00065">
    <property type="entry name" value="GAF"/>
    <property type="match status" value="3"/>
</dbReference>
<dbReference type="InterPro" id="IPR011102">
    <property type="entry name" value="Sig_transdc_His_kinase_HWE"/>
</dbReference>
<evidence type="ECO:0000259" key="9">
    <source>
        <dbReference type="SMART" id="SM00065"/>
    </source>
</evidence>
<evidence type="ECO:0000256" key="8">
    <source>
        <dbReference type="ARBA" id="ARBA00022840"/>
    </source>
</evidence>
<evidence type="ECO:0000313" key="11">
    <source>
        <dbReference type="EMBL" id="SFM61292.1"/>
    </source>
</evidence>
<dbReference type="GO" id="GO:0005524">
    <property type="term" value="F:ATP binding"/>
    <property type="evidence" value="ECO:0007669"/>
    <property type="project" value="UniProtKB-KW"/>
</dbReference>
<evidence type="ECO:0000256" key="7">
    <source>
        <dbReference type="ARBA" id="ARBA00022777"/>
    </source>
</evidence>
<dbReference type="Pfam" id="PF07536">
    <property type="entry name" value="HWE_HK"/>
    <property type="match status" value="1"/>
</dbReference>
<keyword evidence="4" id="KW-0597">Phosphoprotein</keyword>
<dbReference type="Pfam" id="PF13185">
    <property type="entry name" value="GAF_2"/>
    <property type="match status" value="1"/>
</dbReference>
<evidence type="ECO:0000256" key="2">
    <source>
        <dbReference type="ARBA" id="ARBA00012438"/>
    </source>
</evidence>
<dbReference type="InterPro" id="IPR000014">
    <property type="entry name" value="PAS"/>
</dbReference>
<dbReference type="PANTHER" id="PTHR43102:SF2">
    <property type="entry name" value="GAF DOMAIN-CONTAINING PROTEIN"/>
    <property type="match status" value="1"/>
</dbReference>
<dbReference type="Gene3D" id="3.30.450.20">
    <property type="entry name" value="PAS domain"/>
    <property type="match status" value="1"/>
</dbReference>
<dbReference type="SUPFAM" id="SSF55781">
    <property type="entry name" value="GAF domain-like"/>
    <property type="match status" value="3"/>
</dbReference>
<dbReference type="CDD" id="cd00130">
    <property type="entry name" value="PAS"/>
    <property type="match status" value="1"/>
</dbReference>
<feature type="domain" description="GAF" evidence="9">
    <location>
        <begin position="211"/>
        <end position="355"/>
    </location>
</feature>
<evidence type="ECO:0000256" key="4">
    <source>
        <dbReference type="ARBA" id="ARBA00022553"/>
    </source>
</evidence>
<keyword evidence="5" id="KW-0808">Transferase</keyword>
<evidence type="ECO:0000313" key="12">
    <source>
        <dbReference type="Proteomes" id="UP000199048"/>
    </source>
</evidence>
<dbReference type="PANTHER" id="PTHR43102">
    <property type="entry name" value="SLR1143 PROTEIN"/>
    <property type="match status" value="1"/>
</dbReference>
<keyword evidence="7 11" id="KW-0418">Kinase</keyword>
<evidence type="ECO:0000259" key="10">
    <source>
        <dbReference type="SMART" id="SM00911"/>
    </source>
</evidence>
<dbReference type="EC" id="2.7.13.3" evidence="2"/>